<evidence type="ECO:0000313" key="2">
    <source>
        <dbReference type="EMBL" id="KAK9715256.1"/>
    </source>
</evidence>
<name>A0AAW1KBM5_SAPOF</name>
<gene>
    <name evidence="2" type="ORF">RND81_06G153200</name>
</gene>
<dbReference type="Proteomes" id="UP001443914">
    <property type="component" value="Unassembled WGS sequence"/>
</dbReference>
<accession>A0AAW1KBM5</accession>
<evidence type="ECO:0000256" key="1">
    <source>
        <dbReference type="SAM" id="MobiDB-lite"/>
    </source>
</evidence>
<dbReference type="AlphaFoldDB" id="A0AAW1KBM5"/>
<feature type="region of interest" description="Disordered" evidence="1">
    <location>
        <begin position="24"/>
        <end position="84"/>
    </location>
</feature>
<dbReference type="EMBL" id="JBDFQZ010000006">
    <property type="protein sequence ID" value="KAK9715256.1"/>
    <property type="molecule type" value="Genomic_DNA"/>
</dbReference>
<sequence length="228" mass="25970">MYGTINESAAENRLILYESAAKRITSRPEPRPSGLAERITPRLESRPSGLAERITPRLEPRPSGLAERITPRLEPRPSGLAERITPRLEPRPSGLAERITPRLEPRPSGLAERITPRFEPRPSGLLNNKDNFSWLSSLRDFGFCQPCFCRNPSISMLQIDFCDAASSRSGNESSKRKLNHTYSFRTLWMDYSSWRAVGVVGTLVMRRKIKRVLTIWEMYPIFNLLSSV</sequence>
<keyword evidence="3" id="KW-1185">Reference proteome</keyword>
<organism evidence="2 3">
    <name type="scientific">Saponaria officinalis</name>
    <name type="common">Common soapwort</name>
    <name type="synonym">Lychnis saponaria</name>
    <dbReference type="NCBI Taxonomy" id="3572"/>
    <lineage>
        <taxon>Eukaryota</taxon>
        <taxon>Viridiplantae</taxon>
        <taxon>Streptophyta</taxon>
        <taxon>Embryophyta</taxon>
        <taxon>Tracheophyta</taxon>
        <taxon>Spermatophyta</taxon>
        <taxon>Magnoliopsida</taxon>
        <taxon>eudicotyledons</taxon>
        <taxon>Gunneridae</taxon>
        <taxon>Pentapetalae</taxon>
        <taxon>Caryophyllales</taxon>
        <taxon>Caryophyllaceae</taxon>
        <taxon>Caryophylleae</taxon>
        <taxon>Saponaria</taxon>
    </lineage>
</organism>
<reference evidence="2" key="1">
    <citation type="submission" date="2024-03" db="EMBL/GenBank/DDBJ databases">
        <title>WGS assembly of Saponaria officinalis var. Norfolk2.</title>
        <authorList>
            <person name="Jenkins J."/>
            <person name="Shu S."/>
            <person name="Grimwood J."/>
            <person name="Barry K."/>
            <person name="Goodstein D."/>
            <person name="Schmutz J."/>
            <person name="Leebens-Mack J."/>
            <person name="Osbourn A."/>
        </authorList>
    </citation>
    <scope>NUCLEOTIDE SEQUENCE [LARGE SCALE GENOMIC DNA]</scope>
    <source>
        <strain evidence="2">JIC</strain>
    </source>
</reference>
<evidence type="ECO:0000313" key="3">
    <source>
        <dbReference type="Proteomes" id="UP001443914"/>
    </source>
</evidence>
<comment type="caution">
    <text evidence="2">The sequence shown here is derived from an EMBL/GenBank/DDBJ whole genome shotgun (WGS) entry which is preliminary data.</text>
</comment>
<proteinExistence type="predicted"/>
<protein>
    <submittedName>
        <fullName evidence="2">Uncharacterized protein</fullName>
    </submittedName>
</protein>